<keyword evidence="2" id="KW-1185">Reference proteome</keyword>
<organism evidence="1 2">
    <name type="scientific">Plasmodiophora brassicae</name>
    <name type="common">Clubroot disease agent</name>
    <dbReference type="NCBI Taxonomy" id="37360"/>
    <lineage>
        <taxon>Eukaryota</taxon>
        <taxon>Sar</taxon>
        <taxon>Rhizaria</taxon>
        <taxon>Endomyxa</taxon>
        <taxon>Phytomyxea</taxon>
        <taxon>Plasmodiophorida</taxon>
        <taxon>Plasmodiophoridae</taxon>
        <taxon>Plasmodiophora</taxon>
    </lineage>
</organism>
<dbReference type="PANTHER" id="PTHR47150">
    <property type="entry name" value="OS12G0169200 PROTEIN"/>
    <property type="match status" value="1"/>
</dbReference>
<protein>
    <recommendedName>
        <fullName evidence="3">DDE Tnp4 domain-containing protein</fullName>
    </recommendedName>
</protein>
<dbReference type="Proteomes" id="UP000039324">
    <property type="component" value="Unassembled WGS sequence"/>
</dbReference>
<dbReference type="InterPro" id="IPR006912">
    <property type="entry name" value="Harbinger_derived_prot"/>
</dbReference>
<dbReference type="AlphaFoldDB" id="A0A0G4IXE6"/>
<dbReference type="OrthoDB" id="768057at2759"/>
<proteinExistence type="predicted"/>
<name>A0A0G4IXE6_PLABS</name>
<gene>
    <name evidence="1" type="ORF">PBRA_007518</name>
</gene>
<dbReference type="EMBL" id="CDSF01000093">
    <property type="protein sequence ID" value="CEO99784.1"/>
    <property type="molecule type" value="Genomic_DNA"/>
</dbReference>
<accession>A0A0G4IXE6</accession>
<evidence type="ECO:0008006" key="3">
    <source>
        <dbReference type="Google" id="ProtNLM"/>
    </source>
</evidence>
<dbReference type="OMA" id="MEDYFVE"/>
<evidence type="ECO:0000313" key="1">
    <source>
        <dbReference type="EMBL" id="CEO99784.1"/>
    </source>
</evidence>
<dbReference type="PANTHER" id="PTHR47150:SF5">
    <property type="entry name" value="OS07G0546750 PROTEIN"/>
    <property type="match status" value="1"/>
</dbReference>
<reference evidence="1 2" key="1">
    <citation type="submission" date="2015-02" db="EMBL/GenBank/DDBJ databases">
        <authorList>
            <person name="Chooi Y.-H."/>
        </authorList>
    </citation>
    <scope>NUCLEOTIDE SEQUENCE [LARGE SCALE GENOMIC DNA]</scope>
    <source>
        <strain evidence="1">E3</strain>
    </source>
</reference>
<sequence>MDPPLTTFAQTMLRANMADDDIEDVAQTFFEVADEAERVDRKRGGSRPGRSANLERDREAGAARIYLDYFSDNPVYGDRVFRRRFRMRRELFKRVVDGVTETDPYFEQKYDALGRAGLSTLQKAVAVIRILAYGLPADAVDEYVRIGESTAAECTIRFCEAVVERFGPEYLRSPTVDDLRRIMDDNARRNFPGMAGSIDCYHWVWKNCPKAWQGQFRGAKGTSMILEAVAGHDLWIWHMFFGPPGTLNDINVLHRSPFLSALIDGSFPSVEYRVNGHTYTVPYWLADGIYPDWQIFVKSIPDPQGPARRLFTKLQEAARKDIERAFGVLQARFAIIRYASLYWKREVNGLLMTAAVILHNMIVEDERHDPNLQADLDFLPNENRPPDPMNPEPYIVIRRHPRPEALPQGSIVRSKIERYEVIRDKGMHYNLEADLVRHIWNNAGGHL</sequence>
<evidence type="ECO:0000313" key="2">
    <source>
        <dbReference type="Proteomes" id="UP000039324"/>
    </source>
</evidence>
<dbReference type="STRING" id="37360.A0A0G4IXE6"/>
<dbReference type="Pfam" id="PF04827">
    <property type="entry name" value="Plant_tran"/>
    <property type="match status" value="1"/>
</dbReference>